<protein>
    <submittedName>
        <fullName evidence="8">p-loop containing nucleoside triphosphate hydrolase</fullName>
    </submittedName>
</protein>
<evidence type="ECO:0000256" key="4">
    <source>
        <dbReference type="ARBA" id="ARBA00022840"/>
    </source>
</evidence>
<keyword evidence="1" id="KW-0547">Nucleotide-binding</keyword>
<feature type="compositionally biased region" description="Basic and acidic residues" evidence="5">
    <location>
        <begin position="707"/>
        <end position="746"/>
    </location>
</feature>
<dbReference type="GO" id="GO:0016787">
    <property type="term" value="F:hydrolase activity"/>
    <property type="evidence" value="ECO:0007669"/>
    <property type="project" value="UniProtKB-KW"/>
</dbReference>
<dbReference type="InterPro" id="IPR000330">
    <property type="entry name" value="SNF2_N"/>
</dbReference>
<dbReference type="EMBL" id="LDAU01000223">
    <property type="protein sequence ID" value="KRW98986.1"/>
    <property type="molecule type" value="Genomic_DNA"/>
</dbReference>
<feature type="compositionally biased region" description="Acidic residues" evidence="5">
    <location>
        <begin position="636"/>
        <end position="645"/>
    </location>
</feature>
<dbReference type="CDD" id="cd18793">
    <property type="entry name" value="SF2_C_SNF"/>
    <property type="match status" value="1"/>
</dbReference>
<dbReference type="GO" id="GO:0004520">
    <property type="term" value="F:DNA endonuclease activity"/>
    <property type="evidence" value="ECO:0007669"/>
    <property type="project" value="TreeGrafter"/>
</dbReference>
<name>A0A0V0QA07_PSEPJ</name>
<dbReference type="Gene3D" id="3.40.50.10810">
    <property type="entry name" value="Tandem AAA-ATPase domain"/>
    <property type="match status" value="1"/>
</dbReference>
<feature type="compositionally biased region" description="Basic and acidic residues" evidence="5">
    <location>
        <begin position="851"/>
        <end position="861"/>
    </location>
</feature>
<dbReference type="FunCoup" id="A0A0V0QA07">
    <property type="interactions" value="3"/>
</dbReference>
<dbReference type="GO" id="GO:0006281">
    <property type="term" value="P:DNA repair"/>
    <property type="evidence" value="ECO:0007669"/>
    <property type="project" value="TreeGrafter"/>
</dbReference>
<evidence type="ECO:0000256" key="3">
    <source>
        <dbReference type="ARBA" id="ARBA00022806"/>
    </source>
</evidence>
<sequence length="1113" mass="131402">MELEQQQVYGNQLLAKHPKRFPVIKIPEFVYLGLEKIKAQFSFVQEIHRTLPDKQKKVEKVQRVLSYDAEDLAKSMDDLPKEAEEKLFQYQREGIQFVCKHNGRVLIGDEMGLGKTAQGILSAYLFKRQGKVLIICPASLQYNWRNEIIFWLGIHRNYIQVLQTTREQIYEDSEYIIMSYEKATKKADELENIGLSVCLVDEAHYLKNFQAQRTQTLVPLIQKLKHVILLTGTPSLGKPKDIFNLCHILRPDAFKNFFDFANRYCDPKKNQFGMDFDGSSNENELHFILKENLMIRRLKKDVLTQLPDKIRQKVEIESDKKITKQIAQFLSRISTNPKDQDKIIDDIAEGGERQPHFYEIISQCYKLTAEAKKASVIEYLSDLLENSEMKFIIFAHHKTMLDAIQEFAKKKKVDHIRIDGSTEVQRRQQMVDQFQHQAKTKLAILSITAAGVGLTLTASSNIIFAEMLWTPSLMAQAEDRAHRIGQKNSVLCHYLIGKNTIDDKLYRTLDKKTEVVSSILDGKKQKIKIDDKLNARDASNNLIKKYLSNKSMYDPEEDIKIEQSQYNQQQQKNQEENLLQSLQDFSQERQFLGKNNNYDNTQIEEMIQEEEFKENFGGKKNQISDKKKYKIQKDELDSEAEEDDDNNRFKKIKNGKLFGSGQKKKQIDNQNKTEKQTKKTSILMQDDEVLDSDDELMQLLLNSSFKKEKNQNLNKNKNENKKKGDKQDKKCEKQEIKKLQKQEKKKEQKKKQEKKQNLKAQIVQTSIYGFDDKAMDEIEMLEDQFLGYQNNNQEENQVQVQREMDIENQDGEKQNNEINSEKIDGDQNSQQNQKFNQNQLLDSFEIENDNQEMRFDEEAVRQKAIQDLMDFQQESRESKREKLLQKKKKEEERARRKQEILRKMNQENENDKQNEKQYIKQEQKKELKKEQQWLKQQQKKDQKREEIKEYKNEQKIEQQDEEEEENNQIQKENKKCFQDIQEKKKITQQNIGLQVFQSQSKNQNQKGDIRQENGRCESQEEMSILDISKSQQILEDYSYIESPKFGESEKQDKQKKQQKQGKQQNQEKQDNLENQEYLNELKNQKELGENQDQLKSQQSRKEDQIGIIQDGQE</sequence>
<feature type="compositionally biased region" description="Basic and acidic residues" evidence="5">
    <location>
        <begin position="873"/>
        <end position="923"/>
    </location>
</feature>
<feature type="domain" description="Helicase ATP-binding" evidence="6">
    <location>
        <begin position="96"/>
        <end position="252"/>
    </location>
</feature>
<dbReference type="GO" id="GO:0043596">
    <property type="term" value="C:nuclear replication fork"/>
    <property type="evidence" value="ECO:0007669"/>
    <property type="project" value="TreeGrafter"/>
</dbReference>
<dbReference type="SMART" id="SM00490">
    <property type="entry name" value="HELICc"/>
    <property type="match status" value="1"/>
</dbReference>
<dbReference type="OMA" id="VLCHYLI"/>
<accession>A0A0V0QA07</accession>
<feature type="compositionally biased region" description="Basic and acidic residues" evidence="5">
    <location>
        <begin position="802"/>
        <end position="825"/>
    </location>
</feature>
<evidence type="ECO:0000313" key="9">
    <source>
        <dbReference type="Proteomes" id="UP000054937"/>
    </source>
</evidence>
<feature type="region of interest" description="Disordered" evidence="5">
    <location>
        <begin position="634"/>
        <end position="680"/>
    </location>
</feature>
<dbReference type="GO" id="GO:0005524">
    <property type="term" value="F:ATP binding"/>
    <property type="evidence" value="ECO:0007669"/>
    <property type="project" value="UniProtKB-KW"/>
</dbReference>
<evidence type="ECO:0000313" key="8">
    <source>
        <dbReference type="EMBL" id="KRW98986.1"/>
    </source>
</evidence>
<evidence type="ECO:0000259" key="7">
    <source>
        <dbReference type="PROSITE" id="PS51194"/>
    </source>
</evidence>
<dbReference type="InterPro" id="IPR014001">
    <property type="entry name" value="Helicase_ATP-bd"/>
</dbReference>
<feature type="compositionally biased region" description="Basic and acidic residues" evidence="5">
    <location>
        <begin position="1044"/>
        <end position="1055"/>
    </location>
</feature>
<dbReference type="InterPro" id="IPR049730">
    <property type="entry name" value="SNF2/RAD54-like_C"/>
</dbReference>
<dbReference type="Pfam" id="PF00271">
    <property type="entry name" value="Helicase_C"/>
    <property type="match status" value="1"/>
</dbReference>
<dbReference type="InterPro" id="IPR027417">
    <property type="entry name" value="P-loop_NTPase"/>
</dbReference>
<evidence type="ECO:0000256" key="5">
    <source>
        <dbReference type="SAM" id="MobiDB-lite"/>
    </source>
</evidence>
<dbReference type="InterPro" id="IPR038718">
    <property type="entry name" value="SNF2-like_sf"/>
</dbReference>
<dbReference type="PROSITE" id="PS51192">
    <property type="entry name" value="HELICASE_ATP_BIND_1"/>
    <property type="match status" value="1"/>
</dbReference>
<gene>
    <name evidence="8" type="ORF">PPERSA_11587</name>
</gene>
<keyword evidence="2 8" id="KW-0378">Hydrolase</keyword>
<dbReference type="PANTHER" id="PTHR45766:SF3">
    <property type="entry name" value="DNA ANNEALING HELICASE AND ENDONUCLEASE ZRANB3"/>
    <property type="match status" value="1"/>
</dbReference>
<comment type="caution">
    <text evidence="8">The sequence shown here is derived from an EMBL/GenBank/DDBJ whole genome shotgun (WGS) entry which is preliminary data.</text>
</comment>
<dbReference type="Proteomes" id="UP000054937">
    <property type="component" value="Unassembled WGS sequence"/>
</dbReference>
<feature type="compositionally biased region" description="Low complexity" evidence="5">
    <location>
        <begin position="789"/>
        <end position="801"/>
    </location>
</feature>
<feature type="compositionally biased region" description="Basic and acidic residues" evidence="5">
    <location>
        <begin position="665"/>
        <end position="677"/>
    </location>
</feature>
<feature type="domain" description="Helicase C-terminal" evidence="7">
    <location>
        <begin position="379"/>
        <end position="533"/>
    </location>
</feature>
<dbReference type="Gene3D" id="3.40.50.300">
    <property type="entry name" value="P-loop containing nucleotide triphosphate hydrolases"/>
    <property type="match status" value="1"/>
</dbReference>
<dbReference type="OrthoDB" id="309679at2759"/>
<evidence type="ECO:0000259" key="6">
    <source>
        <dbReference type="PROSITE" id="PS51192"/>
    </source>
</evidence>
<dbReference type="SMART" id="SM00487">
    <property type="entry name" value="DEXDc"/>
    <property type="match status" value="1"/>
</dbReference>
<feature type="region of interest" description="Disordered" evidence="5">
    <location>
        <begin position="995"/>
        <end position="1113"/>
    </location>
</feature>
<dbReference type="InParanoid" id="A0A0V0QA07"/>
<organism evidence="8 9">
    <name type="scientific">Pseudocohnilembus persalinus</name>
    <name type="common">Ciliate</name>
    <dbReference type="NCBI Taxonomy" id="266149"/>
    <lineage>
        <taxon>Eukaryota</taxon>
        <taxon>Sar</taxon>
        <taxon>Alveolata</taxon>
        <taxon>Ciliophora</taxon>
        <taxon>Intramacronucleata</taxon>
        <taxon>Oligohymenophorea</taxon>
        <taxon>Scuticociliatia</taxon>
        <taxon>Philasterida</taxon>
        <taxon>Pseudocohnilembidae</taxon>
        <taxon>Pseudocohnilembus</taxon>
    </lineage>
</organism>
<keyword evidence="4" id="KW-0067">ATP-binding</keyword>
<evidence type="ECO:0000256" key="1">
    <source>
        <dbReference type="ARBA" id="ARBA00022741"/>
    </source>
</evidence>
<evidence type="ECO:0000256" key="2">
    <source>
        <dbReference type="ARBA" id="ARBA00022801"/>
    </source>
</evidence>
<dbReference type="InterPro" id="IPR001650">
    <property type="entry name" value="Helicase_C-like"/>
</dbReference>
<feature type="region of interest" description="Disordered" evidence="5">
    <location>
        <begin position="707"/>
        <end position="760"/>
    </location>
</feature>
<dbReference type="Pfam" id="PF00176">
    <property type="entry name" value="SNF2-rel_dom"/>
    <property type="match status" value="1"/>
</dbReference>
<dbReference type="GO" id="GO:0031297">
    <property type="term" value="P:replication fork processing"/>
    <property type="evidence" value="ECO:0007669"/>
    <property type="project" value="TreeGrafter"/>
</dbReference>
<proteinExistence type="predicted"/>
<dbReference type="PANTHER" id="PTHR45766">
    <property type="entry name" value="DNA ANNEALING HELICASE AND ENDONUCLEASE ZRANB3 FAMILY MEMBER"/>
    <property type="match status" value="1"/>
</dbReference>
<reference evidence="8 9" key="1">
    <citation type="journal article" date="2015" name="Sci. Rep.">
        <title>Genome of the facultative scuticociliatosis pathogen Pseudocohnilembus persalinus provides insight into its virulence through horizontal gene transfer.</title>
        <authorList>
            <person name="Xiong J."/>
            <person name="Wang G."/>
            <person name="Cheng J."/>
            <person name="Tian M."/>
            <person name="Pan X."/>
            <person name="Warren A."/>
            <person name="Jiang C."/>
            <person name="Yuan D."/>
            <person name="Miao W."/>
        </authorList>
    </citation>
    <scope>NUCLEOTIDE SEQUENCE [LARGE SCALE GENOMIC DNA]</scope>
    <source>
        <strain evidence="8">36N120E</strain>
    </source>
</reference>
<keyword evidence="3" id="KW-0347">Helicase</keyword>
<dbReference type="SUPFAM" id="SSF52540">
    <property type="entry name" value="P-loop containing nucleoside triphosphate hydrolases"/>
    <property type="match status" value="2"/>
</dbReference>
<keyword evidence="9" id="KW-1185">Reference proteome</keyword>
<feature type="compositionally biased region" description="Polar residues" evidence="5">
    <location>
        <begin position="995"/>
        <end position="1006"/>
    </location>
</feature>
<feature type="region of interest" description="Disordered" evidence="5">
    <location>
        <begin position="789"/>
        <end position="923"/>
    </location>
</feature>
<dbReference type="GO" id="GO:0004386">
    <property type="term" value="F:helicase activity"/>
    <property type="evidence" value="ECO:0007669"/>
    <property type="project" value="UniProtKB-KW"/>
</dbReference>
<feature type="compositionally biased region" description="Basic and acidic residues" evidence="5">
    <location>
        <begin position="1007"/>
        <end position="1018"/>
    </location>
</feature>
<feature type="region of interest" description="Disordered" evidence="5">
    <location>
        <begin position="951"/>
        <end position="971"/>
    </location>
</feature>
<feature type="compositionally biased region" description="Low complexity" evidence="5">
    <location>
        <begin position="827"/>
        <end position="839"/>
    </location>
</feature>
<dbReference type="PROSITE" id="PS51194">
    <property type="entry name" value="HELICASE_CTER"/>
    <property type="match status" value="1"/>
</dbReference>
<dbReference type="AlphaFoldDB" id="A0A0V0QA07"/>